<proteinExistence type="inferred from homology"/>
<name>W9AZ59_MYCCO</name>
<reference evidence="4" key="2">
    <citation type="submission" date="2014-03" db="EMBL/GenBank/DDBJ databases">
        <authorList>
            <person name="Urmite Genomes"/>
        </authorList>
    </citation>
    <scope>NUCLEOTIDE SEQUENCE</scope>
    <source>
        <strain evidence="4">DSM 44829</strain>
    </source>
</reference>
<feature type="domain" description="Alpha/beta hydrolase fold-3" evidence="3">
    <location>
        <begin position="89"/>
        <end position="290"/>
    </location>
</feature>
<dbReference type="InterPro" id="IPR002168">
    <property type="entry name" value="Lipase_GDXG_HIS_AS"/>
</dbReference>
<dbReference type="STRING" id="258533.BN977_05915"/>
<dbReference type="InterPro" id="IPR050300">
    <property type="entry name" value="GDXG_lipolytic_enzyme"/>
</dbReference>
<keyword evidence="2" id="KW-0378">Hydrolase</keyword>
<evidence type="ECO:0000313" key="4">
    <source>
        <dbReference type="EMBL" id="CDO11074.1"/>
    </source>
</evidence>
<evidence type="ECO:0000259" key="3">
    <source>
        <dbReference type="Pfam" id="PF07859"/>
    </source>
</evidence>
<dbReference type="Pfam" id="PF07859">
    <property type="entry name" value="Abhydrolase_3"/>
    <property type="match status" value="1"/>
</dbReference>
<evidence type="ECO:0000313" key="5">
    <source>
        <dbReference type="Proteomes" id="UP000028870"/>
    </source>
</evidence>
<dbReference type="PANTHER" id="PTHR48081">
    <property type="entry name" value="AB HYDROLASE SUPERFAMILY PROTEIN C4A8.06C"/>
    <property type="match status" value="1"/>
</dbReference>
<dbReference type="InterPro" id="IPR029058">
    <property type="entry name" value="AB_hydrolase_fold"/>
</dbReference>
<sequence>MTHGHGVSVFHRTLRLTSSIVVRPLLEHAHPSGWQLRGLRTLFRTVTAAASLRHETAQITQIHDLSNEYGPISGEWINAAGVTRLDTVILYLHGGGYISTSAAHYRGITTRLSAITGLPVFAANYRLAPENRYPAALHDAVAAYRWLCNSGAQVVVAGDSAGAHLSTGLTVEAITADLPLPRALVLLSPLLDISCREAVSVDRSTPDPLMAPAFAMACAQALGVNNRTRDPRVAPLEMDDGVCRGFPPTLSVVAGAECFRGDAARLHERLLRNGVSARTYEMPGHIHDFMLFAHTGAARTVLRWTADFLAAHTHTRTWSSTEGRDR</sequence>
<organism evidence="4 5">
    <name type="scientific">Mycolicibacterium cosmeticum</name>
    <dbReference type="NCBI Taxonomy" id="258533"/>
    <lineage>
        <taxon>Bacteria</taxon>
        <taxon>Bacillati</taxon>
        <taxon>Actinomycetota</taxon>
        <taxon>Actinomycetes</taxon>
        <taxon>Mycobacteriales</taxon>
        <taxon>Mycobacteriaceae</taxon>
        <taxon>Mycolicibacterium</taxon>
    </lineage>
</organism>
<evidence type="ECO:0000256" key="1">
    <source>
        <dbReference type="ARBA" id="ARBA00010515"/>
    </source>
</evidence>
<dbReference type="SUPFAM" id="SSF53474">
    <property type="entry name" value="alpha/beta-Hydrolases"/>
    <property type="match status" value="1"/>
</dbReference>
<reference evidence="4" key="1">
    <citation type="submission" date="2014-03" db="EMBL/GenBank/DDBJ databases">
        <title>Draft Genome Sequence of Mycobacterium cosmeticum DSM 44829.</title>
        <authorList>
            <person name="Croce O."/>
            <person name="Robert C."/>
            <person name="Raoult D."/>
            <person name="Drancourt M."/>
        </authorList>
    </citation>
    <scope>NUCLEOTIDE SEQUENCE [LARGE SCALE GENOMIC DNA]</scope>
    <source>
        <strain evidence="4">DSM 44829</strain>
    </source>
</reference>
<comment type="similarity">
    <text evidence="1">Belongs to the 'GDXG' lipolytic enzyme family.</text>
</comment>
<dbReference type="PROSITE" id="PS01173">
    <property type="entry name" value="LIPASE_GDXG_HIS"/>
    <property type="match status" value="1"/>
</dbReference>
<gene>
    <name evidence="4" type="ORF">BN977_05915</name>
</gene>
<dbReference type="eggNOG" id="COG0657">
    <property type="taxonomic scope" value="Bacteria"/>
</dbReference>
<comment type="caution">
    <text evidence="4">The sequence shown here is derived from an EMBL/GenBank/DDBJ whole genome shotgun (WGS) entry which is preliminary data.</text>
</comment>
<dbReference type="GO" id="GO:0004806">
    <property type="term" value="F:triacylglycerol lipase activity"/>
    <property type="evidence" value="ECO:0007669"/>
    <property type="project" value="TreeGrafter"/>
</dbReference>
<dbReference type="EMBL" id="CCBB010000003">
    <property type="protein sequence ID" value="CDO11074.1"/>
    <property type="molecule type" value="Genomic_DNA"/>
</dbReference>
<evidence type="ECO:0000256" key="2">
    <source>
        <dbReference type="ARBA" id="ARBA00022801"/>
    </source>
</evidence>
<dbReference type="PANTHER" id="PTHR48081:SF30">
    <property type="entry name" value="ACETYL-HYDROLASE LIPR-RELATED"/>
    <property type="match status" value="1"/>
</dbReference>
<dbReference type="Proteomes" id="UP000028870">
    <property type="component" value="Unassembled WGS sequence"/>
</dbReference>
<dbReference type="AlphaFoldDB" id="W9AZ59"/>
<keyword evidence="5" id="KW-1185">Reference proteome</keyword>
<dbReference type="Gene3D" id="3.40.50.1820">
    <property type="entry name" value="alpha/beta hydrolase"/>
    <property type="match status" value="1"/>
</dbReference>
<dbReference type="InterPro" id="IPR013094">
    <property type="entry name" value="AB_hydrolase_3"/>
</dbReference>
<accession>W9AZ59</accession>
<protein>
    <submittedName>
        <fullName evidence="4">Lipase/esterase</fullName>
    </submittedName>
</protein>